<protein>
    <submittedName>
        <fullName evidence="2">Uncharacterized protein</fullName>
    </submittedName>
</protein>
<feature type="compositionally biased region" description="Gly residues" evidence="1">
    <location>
        <begin position="92"/>
        <end position="101"/>
    </location>
</feature>
<dbReference type="AlphaFoldDB" id="A0A4Z2GNA3"/>
<accession>A0A4Z2GNA3</accession>
<feature type="region of interest" description="Disordered" evidence="1">
    <location>
        <begin position="88"/>
        <end position="139"/>
    </location>
</feature>
<organism evidence="2 3">
    <name type="scientific">Liparis tanakae</name>
    <name type="common">Tanaka's snailfish</name>
    <dbReference type="NCBI Taxonomy" id="230148"/>
    <lineage>
        <taxon>Eukaryota</taxon>
        <taxon>Metazoa</taxon>
        <taxon>Chordata</taxon>
        <taxon>Craniata</taxon>
        <taxon>Vertebrata</taxon>
        <taxon>Euteleostomi</taxon>
        <taxon>Actinopterygii</taxon>
        <taxon>Neopterygii</taxon>
        <taxon>Teleostei</taxon>
        <taxon>Neoteleostei</taxon>
        <taxon>Acanthomorphata</taxon>
        <taxon>Eupercaria</taxon>
        <taxon>Perciformes</taxon>
        <taxon>Cottioidei</taxon>
        <taxon>Cottales</taxon>
        <taxon>Liparidae</taxon>
        <taxon>Liparis</taxon>
    </lineage>
</organism>
<comment type="caution">
    <text evidence="2">The sequence shown here is derived from an EMBL/GenBank/DDBJ whole genome shotgun (WGS) entry which is preliminary data.</text>
</comment>
<sequence length="181" mass="19063">MTRFGSCSAGLLGSGRRKYADVQLEGVWLVGAELKSQGSPPLVMGALPRPHSSLVWVASNQGDAQRRARLKPLMLLVDSLRTQPYSQVGAKWTGGGGGGRPRGVRGRTAEGSSPPRGATDSTGGTSLPAERQSEASDAAARTLVCAASMSNSKLRVARREKEGKGHITAQFYSRCGGKKLR</sequence>
<evidence type="ECO:0000313" key="3">
    <source>
        <dbReference type="Proteomes" id="UP000314294"/>
    </source>
</evidence>
<name>A0A4Z2GNA3_9TELE</name>
<keyword evidence="3" id="KW-1185">Reference proteome</keyword>
<proteinExistence type="predicted"/>
<reference evidence="2 3" key="1">
    <citation type="submission" date="2019-03" db="EMBL/GenBank/DDBJ databases">
        <title>First draft genome of Liparis tanakae, snailfish: a comprehensive survey of snailfish specific genes.</title>
        <authorList>
            <person name="Kim W."/>
            <person name="Song I."/>
            <person name="Jeong J.-H."/>
            <person name="Kim D."/>
            <person name="Kim S."/>
            <person name="Ryu S."/>
            <person name="Song J.Y."/>
            <person name="Lee S.K."/>
        </authorList>
    </citation>
    <scope>NUCLEOTIDE SEQUENCE [LARGE SCALE GENOMIC DNA]</scope>
    <source>
        <tissue evidence="2">Muscle</tissue>
    </source>
</reference>
<dbReference type="Proteomes" id="UP000314294">
    <property type="component" value="Unassembled WGS sequence"/>
</dbReference>
<evidence type="ECO:0000256" key="1">
    <source>
        <dbReference type="SAM" id="MobiDB-lite"/>
    </source>
</evidence>
<evidence type="ECO:0000313" key="2">
    <source>
        <dbReference type="EMBL" id="TNN55037.1"/>
    </source>
</evidence>
<dbReference type="EMBL" id="SRLO01000468">
    <property type="protein sequence ID" value="TNN55037.1"/>
    <property type="molecule type" value="Genomic_DNA"/>
</dbReference>
<gene>
    <name evidence="2" type="ORF">EYF80_034743</name>
</gene>